<gene>
    <name evidence="3" type="ORF">OWO01_02150</name>
</gene>
<keyword evidence="2" id="KW-1277">Toxin-antitoxin system</keyword>
<dbReference type="SUPFAM" id="SSF50118">
    <property type="entry name" value="Cell growth inhibitor/plasmid maintenance toxic component"/>
    <property type="match status" value="1"/>
</dbReference>
<dbReference type="GO" id="GO:0004521">
    <property type="term" value="F:RNA endonuclease activity"/>
    <property type="evidence" value="ECO:0007669"/>
    <property type="project" value="TreeGrafter"/>
</dbReference>
<evidence type="ECO:0000313" key="3">
    <source>
        <dbReference type="EMBL" id="MCZ0702011.1"/>
    </source>
</evidence>
<dbReference type="InterPro" id="IPR003477">
    <property type="entry name" value="PemK-like"/>
</dbReference>
<comment type="similarity">
    <text evidence="1">Belongs to the PemK/MazF family.</text>
</comment>
<dbReference type="GO" id="GO:0006402">
    <property type="term" value="P:mRNA catabolic process"/>
    <property type="evidence" value="ECO:0007669"/>
    <property type="project" value="TreeGrafter"/>
</dbReference>
<comment type="caution">
    <text evidence="3">The sequence shown here is derived from an EMBL/GenBank/DDBJ whole genome shotgun (WGS) entry which is preliminary data.</text>
</comment>
<sequence length="109" mass="12172">MKAPSKGDLVYMNFDPQAGHEQAGFSPAIVLSPKKFNEITGFVSVCPITNTVRGWGYEVPLPDDAVFKGVILVDQIRNLDWRVRKLRRQGEASEAVVATCIKRIHTFLN</sequence>
<organism evidence="3 4">
    <name type="scientific">Natronobacillus azotifigens</name>
    <dbReference type="NCBI Taxonomy" id="472978"/>
    <lineage>
        <taxon>Bacteria</taxon>
        <taxon>Bacillati</taxon>
        <taxon>Bacillota</taxon>
        <taxon>Bacilli</taxon>
        <taxon>Bacillales</taxon>
        <taxon>Bacillaceae</taxon>
        <taxon>Natronobacillus</taxon>
    </lineage>
</organism>
<dbReference type="InterPro" id="IPR011067">
    <property type="entry name" value="Plasmid_toxin/cell-grow_inhib"/>
</dbReference>
<dbReference type="EMBL" id="JAPRAT010000002">
    <property type="protein sequence ID" value="MCZ0702011.1"/>
    <property type="molecule type" value="Genomic_DNA"/>
</dbReference>
<dbReference type="GO" id="GO:0016075">
    <property type="term" value="P:rRNA catabolic process"/>
    <property type="evidence" value="ECO:0007669"/>
    <property type="project" value="TreeGrafter"/>
</dbReference>
<name>A0A9J6R9N3_9BACI</name>
<proteinExistence type="inferred from homology"/>
<keyword evidence="4" id="KW-1185">Reference proteome</keyword>
<dbReference type="GO" id="GO:0003677">
    <property type="term" value="F:DNA binding"/>
    <property type="evidence" value="ECO:0007669"/>
    <property type="project" value="InterPro"/>
</dbReference>
<evidence type="ECO:0000313" key="4">
    <source>
        <dbReference type="Proteomes" id="UP001084197"/>
    </source>
</evidence>
<evidence type="ECO:0000256" key="1">
    <source>
        <dbReference type="ARBA" id="ARBA00007521"/>
    </source>
</evidence>
<accession>A0A9J6R9N3</accession>
<dbReference type="Pfam" id="PF02452">
    <property type="entry name" value="PemK_toxin"/>
    <property type="match status" value="1"/>
</dbReference>
<dbReference type="RefSeq" id="WP_268778778.1">
    <property type="nucleotide sequence ID" value="NZ_JAPRAT010000002.1"/>
</dbReference>
<evidence type="ECO:0000256" key="2">
    <source>
        <dbReference type="ARBA" id="ARBA00022649"/>
    </source>
</evidence>
<dbReference type="PANTHER" id="PTHR33988:SF3">
    <property type="entry name" value="ENDORIBONUCLEASE TOXIN CHPB-RELATED"/>
    <property type="match status" value="1"/>
</dbReference>
<dbReference type="Proteomes" id="UP001084197">
    <property type="component" value="Unassembled WGS sequence"/>
</dbReference>
<dbReference type="PANTHER" id="PTHR33988">
    <property type="entry name" value="ENDORIBONUCLEASE MAZF-RELATED"/>
    <property type="match status" value="1"/>
</dbReference>
<dbReference type="Gene3D" id="2.30.30.110">
    <property type="match status" value="1"/>
</dbReference>
<reference evidence="3" key="1">
    <citation type="submission" date="2022-11" db="EMBL/GenBank/DDBJ databases">
        <title>WGS of Natronobacillus azotifigens 24KS-1, an anaerobic diazotrophic haloalkaliphile from soda-rich habitats.</title>
        <authorList>
            <person name="Sorokin D.Y."/>
            <person name="Merkel A.Y."/>
        </authorList>
    </citation>
    <scope>NUCLEOTIDE SEQUENCE</scope>
    <source>
        <strain evidence="3">24KS-1</strain>
    </source>
</reference>
<protein>
    <submittedName>
        <fullName evidence="3">Type II toxin-antitoxin system PemK/MazF family toxin</fullName>
    </submittedName>
</protein>
<dbReference type="AlphaFoldDB" id="A0A9J6R9N3"/>